<dbReference type="EMBL" id="WIND01000019">
    <property type="protein sequence ID" value="MSU91454.1"/>
    <property type="molecule type" value="Genomic_DNA"/>
</dbReference>
<dbReference type="PANTHER" id="PTHR30029">
    <property type="entry name" value="STAGE V SPORULATION PROTEIN R"/>
    <property type="match status" value="1"/>
</dbReference>
<accession>A0A6L5Z5X8</accession>
<evidence type="ECO:0000313" key="4">
    <source>
        <dbReference type="Proteomes" id="UP000474957"/>
    </source>
</evidence>
<comment type="caution">
    <text evidence="3">The sequence shown here is derived from an EMBL/GenBank/DDBJ whole genome shotgun (WGS) entry which is preliminary data.</text>
</comment>
<gene>
    <name evidence="3" type="ORF">GE300_17895</name>
</gene>
<name>A0A6L5Z5X8_9RHOB</name>
<dbReference type="InterPro" id="IPR056174">
    <property type="entry name" value="SpoVR_N"/>
</dbReference>
<evidence type="ECO:0000313" key="3">
    <source>
        <dbReference type="EMBL" id="MSU91454.1"/>
    </source>
</evidence>
<evidence type="ECO:0000259" key="1">
    <source>
        <dbReference type="Pfam" id="PF04293"/>
    </source>
</evidence>
<dbReference type="PANTHER" id="PTHR30029:SF2">
    <property type="entry name" value="STAGE V SPORULATION PROTEIN R"/>
    <property type="match status" value="1"/>
</dbReference>
<dbReference type="Pfam" id="PF24755">
    <property type="entry name" value="SpoVR_C"/>
    <property type="match status" value="1"/>
</dbReference>
<dbReference type="InterPro" id="IPR057270">
    <property type="entry name" value="Ycgb-like"/>
</dbReference>
<dbReference type="AlphaFoldDB" id="A0A6L5Z5X8"/>
<keyword evidence="4" id="KW-1185">Reference proteome</keyword>
<dbReference type="InterPro" id="IPR007390">
    <property type="entry name" value="Spore_V_R"/>
</dbReference>
<sequence length="501" mass="58366">MAEREQSGGLLFEGSDWNFDDLRRTYDAIERIALEDLGLDLYPNQIEIISSEQMLDAYSSAGMPLTYRHWSFGKHFIQHERQYSKGMRGLAYEIIINSSPCVSYCLEENTMPLQTLVMAHAACGHNHFFKNNHLFRQWTDAEGILDYLDYARGFIQKCEEEHGPSEVEQVLDAAHALMPASVFRHRRPPQPTMRAERERSRKRQEEAERAVHYLWSGLDRTGSAADTGDKMRERKRNMHLPEENLLYFIESYSPSLKPWERETLHIVRNIAQYFYPQRQTQVMNEGCACFVHYHIVNRLHATGRISDGAMLEILHNHTNVLTQPDFDDPRCTGFNPYAIGFAMMRDIQRICTEPTDEDREWFPEIAGTGAWREVLKDAWTNYRDESFIQQFLSPKVMRDFRMFALTDEEGDSFYTVSGIHNEPGYQTVRNTLAHTGNPSLTDPNIQVTDVDLLGDRVLKLQHRRVDGVPLEKRDRERTLAHCRRLWGYDVTLTEIDDPDQH</sequence>
<feature type="domain" description="SpoVR-like C-terminal" evidence="2">
    <location>
        <begin position="443"/>
        <end position="497"/>
    </location>
</feature>
<proteinExistence type="predicted"/>
<dbReference type="InterPro" id="IPR057008">
    <property type="entry name" value="SpoVR-like_C"/>
</dbReference>
<evidence type="ECO:0000259" key="2">
    <source>
        <dbReference type="Pfam" id="PF24755"/>
    </source>
</evidence>
<organism evidence="3 4">
    <name type="scientific">Halovulum marinum</name>
    <dbReference type="NCBI Taxonomy" id="2662447"/>
    <lineage>
        <taxon>Bacteria</taxon>
        <taxon>Pseudomonadati</taxon>
        <taxon>Pseudomonadota</taxon>
        <taxon>Alphaproteobacteria</taxon>
        <taxon>Rhodobacterales</taxon>
        <taxon>Paracoccaceae</taxon>
        <taxon>Halovulum</taxon>
    </lineage>
</organism>
<protein>
    <submittedName>
        <fullName evidence="3">SpoVR family protein</fullName>
    </submittedName>
</protein>
<dbReference type="RefSeq" id="WP_154448618.1">
    <property type="nucleotide sequence ID" value="NZ_WIND01000019.1"/>
</dbReference>
<dbReference type="Proteomes" id="UP000474957">
    <property type="component" value="Unassembled WGS sequence"/>
</dbReference>
<feature type="domain" description="SpoVR protein-like N-terminal" evidence="1">
    <location>
        <begin position="16"/>
        <end position="435"/>
    </location>
</feature>
<dbReference type="Pfam" id="PF04293">
    <property type="entry name" value="SpoVR"/>
    <property type="match status" value="1"/>
</dbReference>
<dbReference type="NCBIfam" id="NF008737">
    <property type="entry name" value="PRK11767.1"/>
    <property type="match status" value="1"/>
</dbReference>
<reference evidence="3 4" key="1">
    <citation type="submission" date="2019-10" db="EMBL/GenBank/DDBJ databases">
        <title>Cognatihalovulum marinum gen. nov. sp. nov., a new member of the family Rhodobacteraceae isolated from deep seawater of the Northwest Indian Ocean.</title>
        <authorList>
            <person name="Ruan C."/>
            <person name="Wang J."/>
            <person name="Zheng X."/>
            <person name="Song L."/>
            <person name="Zhu Y."/>
            <person name="Huang Y."/>
            <person name="Lu Z."/>
            <person name="Du W."/>
            <person name="Huang L."/>
            <person name="Dai X."/>
        </authorList>
    </citation>
    <scope>NUCLEOTIDE SEQUENCE [LARGE SCALE GENOMIC DNA]</scope>
    <source>
        <strain evidence="3 4">2CG4</strain>
    </source>
</reference>